<comment type="catalytic activity">
    <reaction evidence="1">
        <text>ATP + protein L-histidine = ADP + protein N-phospho-L-histidine.</text>
        <dbReference type="EC" id="2.7.13.3"/>
    </reaction>
</comment>
<dbReference type="SMART" id="SM00086">
    <property type="entry name" value="PAC"/>
    <property type="match status" value="3"/>
</dbReference>
<evidence type="ECO:0000259" key="9">
    <source>
        <dbReference type="PROSITE" id="PS50109"/>
    </source>
</evidence>
<dbReference type="InterPro" id="IPR001610">
    <property type="entry name" value="PAC"/>
</dbReference>
<keyword evidence="8" id="KW-0902">Two-component regulatory system</keyword>
<keyword evidence="4" id="KW-0808">Transferase</keyword>
<feature type="domain" description="PAC" evidence="11">
    <location>
        <begin position="453"/>
        <end position="505"/>
    </location>
</feature>
<dbReference type="SUPFAM" id="SSF47384">
    <property type="entry name" value="Homodimeric domain of signal transducing histidine kinase"/>
    <property type="match status" value="1"/>
</dbReference>
<evidence type="ECO:0000256" key="8">
    <source>
        <dbReference type="ARBA" id="ARBA00023012"/>
    </source>
</evidence>
<evidence type="ECO:0000256" key="1">
    <source>
        <dbReference type="ARBA" id="ARBA00000085"/>
    </source>
</evidence>
<keyword evidence="7" id="KW-0067">ATP-binding</keyword>
<dbReference type="InterPro" id="IPR003661">
    <property type="entry name" value="HisK_dim/P_dom"/>
</dbReference>
<dbReference type="SMART" id="SM00091">
    <property type="entry name" value="PAS"/>
    <property type="match status" value="4"/>
</dbReference>
<evidence type="ECO:0000256" key="4">
    <source>
        <dbReference type="ARBA" id="ARBA00022679"/>
    </source>
</evidence>
<feature type="domain" description="PAS" evidence="10">
    <location>
        <begin position="384"/>
        <end position="432"/>
    </location>
</feature>
<dbReference type="InterPro" id="IPR000014">
    <property type="entry name" value="PAS"/>
</dbReference>
<dbReference type="InterPro" id="IPR000700">
    <property type="entry name" value="PAS-assoc_C"/>
</dbReference>
<evidence type="ECO:0000256" key="2">
    <source>
        <dbReference type="ARBA" id="ARBA00012438"/>
    </source>
</evidence>
<dbReference type="SUPFAM" id="SSF55874">
    <property type="entry name" value="ATPase domain of HSP90 chaperone/DNA topoisomerase II/histidine kinase"/>
    <property type="match status" value="1"/>
</dbReference>
<dbReference type="PROSITE" id="PS50112">
    <property type="entry name" value="PAS"/>
    <property type="match status" value="4"/>
</dbReference>
<dbReference type="PANTHER" id="PTHR43065">
    <property type="entry name" value="SENSOR HISTIDINE KINASE"/>
    <property type="match status" value="1"/>
</dbReference>
<dbReference type="InterPro" id="IPR035965">
    <property type="entry name" value="PAS-like_dom_sf"/>
</dbReference>
<dbReference type="Gene3D" id="3.30.450.20">
    <property type="entry name" value="PAS domain"/>
    <property type="match status" value="4"/>
</dbReference>
<dbReference type="InterPro" id="IPR013655">
    <property type="entry name" value="PAS_fold_3"/>
</dbReference>
<evidence type="ECO:0000313" key="13">
    <source>
        <dbReference type="Proteomes" id="UP000239549"/>
    </source>
</evidence>
<dbReference type="SUPFAM" id="SSF55785">
    <property type="entry name" value="PYP-like sensor domain (PAS domain)"/>
    <property type="match status" value="4"/>
</dbReference>
<evidence type="ECO:0000256" key="7">
    <source>
        <dbReference type="ARBA" id="ARBA00022840"/>
    </source>
</evidence>
<dbReference type="Gene3D" id="3.30.565.10">
    <property type="entry name" value="Histidine kinase-like ATPase, C-terminal domain"/>
    <property type="match status" value="1"/>
</dbReference>
<keyword evidence="6 12" id="KW-0418">Kinase</keyword>
<feature type="domain" description="PAS" evidence="10">
    <location>
        <begin position="261"/>
        <end position="303"/>
    </location>
</feature>
<dbReference type="InterPro" id="IPR036890">
    <property type="entry name" value="HATPase_C_sf"/>
</dbReference>
<dbReference type="SMART" id="SM00388">
    <property type="entry name" value="HisKA"/>
    <property type="match status" value="1"/>
</dbReference>
<dbReference type="Pfam" id="PF08448">
    <property type="entry name" value="PAS_4"/>
    <property type="match status" value="1"/>
</dbReference>
<accession>A0A2L2XFZ1</accession>
<evidence type="ECO:0000256" key="6">
    <source>
        <dbReference type="ARBA" id="ARBA00022777"/>
    </source>
</evidence>
<dbReference type="NCBIfam" id="TIGR00229">
    <property type="entry name" value="sensory_box"/>
    <property type="match status" value="4"/>
</dbReference>
<keyword evidence="13" id="KW-1185">Reference proteome</keyword>
<keyword evidence="5" id="KW-0547">Nucleotide-binding</keyword>
<dbReference type="GO" id="GO:0005524">
    <property type="term" value="F:ATP binding"/>
    <property type="evidence" value="ECO:0007669"/>
    <property type="project" value="UniProtKB-KW"/>
</dbReference>
<dbReference type="EMBL" id="BFAV01000157">
    <property type="protein sequence ID" value="GBF35042.1"/>
    <property type="molecule type" value="Genomic_DNA"/>
</dbReference>
<dbReference type="Pfam" id="PF00512">
    <property type="entry name" value="HisKA"/>
    <property type="match status" value="1"/>
</dbReference>
<dbReference type="Proteomes" id="UP000239549">
    <property type="component" value="Unassembled WGS sequence"/>
</dbReference>
<proteinExistence type="predicted"/>
<dbReference type="Pfam" id="PF02518">
    <property type="entry name" value="HATPase_c"/>
    <property type="match status" value="1"/>
</dbReference>
<name>A0A2L2XFZ1_9FIRM</name>
<dbReference type="PROSITE" id="PS50109">
    <property type="entry name" value="HIS_KIN"/>
    <property type="match status" value="1"/>
</dbReference>
<organism evidence="12 13">
    <name type="scientific">Desulfocucumis palustris</name>
    <dbReference type="NCBI Taxonomy" id="1898651"/>
    <lineage>
        <taxon>Bacteria</taxon>
        <taxon>Bacillati</taxon>
        <taxon>Bacillota</taxon>
        <taxon>Clostridia</taxon>
        <taxon>Eubacteriales</taxon>
        <taxon>Desulfocucumaceae</taxon>
        <taxon>Desulfocucumis</taxon>
    </lineage>
</organism>
<dbReference type="Pfam" id="PF08447">
    <property type="entry name" value="PAS_3"/>
    <property type="match status" value="1"/>
</dbReference>
<dbReference type="InterPro" id="IPR036097">
    <property type="entry name" value="HisK_dim/P_sf"/>
</dbReference>
<evidence type="ECO:0000313" key="12">
    <source>
        <dbReference type="EMBL" id="GBF35042.1"/>
    </source>
</evidence>
<protein>
    <recommendedName>
        <fullName evidence="2">histidine kinase</fullName>
        <ecNumber evidence="2">2.7.13.3</ecNumber>
    </recommendedName>
</protein>
<dbReference type="PROSITE" id="PS50113">
    <property type="entry name" value="PAC"/>
    <property type="match status" value="1"/>
</dbReference>
<gene>
    <name evidence="12" type="ORF">DCCM_4163</name>
</gene>
<sequence length="730" mass="82331">MKDNDKPKDLIIGELLEMPGRNAELGIFFNLSQDLLCVVDFKGCIKRLNRAGEILIGYTAEEIIEKSCLCFIHPDDLDSSKDTCKKAKKESTAVCRYQNRIRCKDGSYKWVEWTTLPVPEFQLFYSAGRDVTGIKFLEHQFDRANRQIMSIIESIKDVFFVLDNQWRFTYVNFMAEKHFGRKKDQLVGRNIWTEFSSYLGSRFYREYHRAMSEQKAVHFEEFIPSLLRWVEVSAYPSAEGISVYLRDISARKQSELKLRESQERYRSLFENSADGIILNRPDGAIVAANPAACRMFGLSEEELRRAGIASIIDMDDPGYKKAVKEMACTGKFKCETVLKRKDGAKFPGELSASLFRGRDDRYLTSLIINDISQRKRTEEMLLLLANIVESSNDAVISGSPDGTIISWNPGAENIFNYSAEEIIGENFSILMPAESREEFGNDLERVAMGFGLKNYKTICLKKGDSPINVSISISPLKGADGKITGFSSIVRDISEQIKIEMEMARLDRLNLVGQMAAGIGHEIRNPMTSVRGFLQLLQGRKECTSFSEYFKLMIGELDRANAIITEYLAVARDRPVEQKMRDINSIVEAMFPLINADAINENKNVRLDLGEVPELLLDEKEIRQLILNLARNGLEAMSTGGCMAIRTSREGENVVLSVQDQGVGIDPEVLERLGTPFFTTKEKGTGLGLATCYSIAARHNATIEIETGSQGTTFFIIFKIAPAHLERNQK</sequence>
<dbReference type="Gene3D" id="1.10.287.130">
    <property type="match status" value="1"/>
</dbReference>
<evidence type="ECO:0000259" key="11">
    <source>
        <dbReference type="PROSITE" id="PS50113"/>
    </source>
</evidence>
<dbReference type="GO" id="GO:0000155">
    <property type="term" value="F:phosphorelay sensor kinase activity"/>
    <property type="evidence" value="ECO:0007669"/>
    <property type="project" value="InterPro"/>
</dbReference>
<dbReference type="CDD" id="cd00130">
    <property type="entry name" value="PAS"/>
    <property type="match status" value="4"/>
</dbReference>
<dbReference type="Pfam" id="PF13426">
    <property type="entry name" value="PAS_9"/>
    <property type="match status" value="2"/>
</dbReference>
<evidence type="ECO:0000259" key="10">
    <source>
        <dbReference type="PROSITE" id="PS50112"/>
    </source>
</evidence>
<dbReference type="OrthoDB" id="505470at2"/>
<dbReference type="PRINTS" id="PR00344">
    <property type="entry name" value="BCTRLSENSOR"/>
</dbReference>
<dbReference type="InterPro" id="IPR004358">
    <property type="entry name" value="Sig_transdc_His_kin-like_C"/>
</dbReference>
<dbReference type="AlphaFoldDB" id="A0A2L2XFZ1"/>
<dbReference type="PANTHER" id="PTHR43065:SF46">
    <property type="entry name" value="C4-DICARBOXYLATE TRANSPORT SENSOR PROTEIN DCTB"/>
    <property type="match status" value="1"/>
</dbReference>
<dbReference type="RefSeq" id="WP_104373179.1">
    <property type="nucleotide sequence ID" value="NZ_BFAV01000157.1"/>
</dbReference>
<comment type="caution">
    <text evidence="12">The sequence shown here is derived from an EMBL/GenBank/DDBJ whole genome shotgun (WGS) entry which is preliminary data.</text>
</comment>
<evidence type="ECO:0000256" key="3">
    <source>
        <dbReference type="ARBA" id="ARBA00022553"/>
    </source>
</evidence>
<dbReference type="CDD" id="cd00082">
    <property type="entry name" value="HisKA"/>
    <property type="match status" value="1"/>
</dbReference>
<feature type="domain" description="PAS" evidence="10">
    <location>
        <begin position="144"/>
        <end position="195"/>
    </location>
</feature>
<reference evidence="13" key="1">
    <citation type="submission" date="2018-02" db="EMBL/GenBank/DDBJ databases">
        <title>Genome sequence of Desulfocucumis palustris strain NAW-5.</title>
        <authorList>
            <person name="Watanabe M."/>
            <person name="Kojima H."/>
            <person name="Fukui M."/>
        </authorList>
    </citation>
    <scope>NUCLEOTIDE SEQUENCE [LARGE SCALE GENOMIC DNA]</scope>
    <source>
        <strain evidence="13">NAW-5</strain>
    </source>
</reference>
<keyword evidence="3" id="KW-0597">Phosphoprotein</keyword>
<dbReference type="InterPro" id="IPR003594">
    <property type="entry name" value="HATPase_dom"/>
</dbReference>
<dbReference type="InterPro" id="IPR005467">
    <property type="entry name" value="His_kinase_dom"/>
</dbReference>
<dbReference type="EC" id="2.7.13.3" evidence="2"/>
<feature type="domain" description="Histidine kinase" evidence="9">
    <location>
        <begin position="518"/>
        <end position="722"/>
    </location>
</feature>
<dbReference type="SMART" id="SM00387">
    <property type="entry name" value="HATPase_c"/>
    <property type="match status" value="1"/>
</dbReference>
<dbReference type="InterPro" id="IPR013656">
    <property type="entry name" value="PAS_4"/>
</dbReference>
<feature type="domain" description="PAS" evidence="10">
    <location>
        <begin position="21"/>
        <end position="91"/>
    </location>
</feature>
<evidence type="ECO:0000256" key="5">
    <source>
        <dbReference type="ARBA" id="ARBA00022741"/>
    </source>
</evidence>